<feature type="region of interest" description="Disordered" evidence="14">
    <location>
        <begin position="1"/>
        <end position="26"/>
    </location>
</feature>
<evidence type="ECO:0000256" key="7">
    <source>
        <dbReference type="ARBA" id="ARBA00023043"/>
    </source>
</evidence>
<keyword evidence="10" id="KW-0325">Glycoprotein</keyword>
<dbReference type="InterPro" id="IPR052076">
    <property type="entry name" value="TRP_cation_channel"/>
</dbReference>
<protein>
    <recommendedName>
        <fullName evidence="16">Ion transport domain-containing protein</fullName>
    </recommendedName>
</protein>
<evidence type="ECO:0000256" key="2">
    <source>
        <dbReference type="ARBA" id="ARBA00022448"/>
    </source>
</evidence>
<keyword evidence="3" id="KW-0716">Sensory transduction</keyword>
<name>A0A7R9AAB1_9CRUS</name>
<feature type="transmembrane region" description="Helical" evidence="15">
    <location>
        <begin position="337"/>
        <end position="358"/>
    </location>
</feature>
<dbReference type="SUPFAM" id="SSF48403">
    <property type="entry name" value="Ankyrin repeat"/>
    <property type="match status" value="1"/>
</dbReference>
<keyword evidence="6 15" id="KW-1133">Transmembrane helix</keyword>
<dbReference type="PROSITE" id="PS50088">
    <property type="entry name" value="ANK_REPEAT"/>
    <property type="match status" value="3"/>
</dbReference>
<keyword evidence="7 12" id="KW-0040">ANK repeat</keyword>
<dbReference type="InterPro" id="IPR036770">
    <property type="entry name" value="Ankyrin_rpt-contain_sf"/>
</dbReference>
<sequence length="691" mass="78482">MLGEITSSYRTECEKPDRVTSAGSDKDLSLPEFKPLTELNVEELRKRLALGLDPNVLLESGAVVDATDSKGNTALHAAALFGIEASMILLIRAGADVNAMNRYKERPLHGAAALGWPKPVQILLDAGACIHAVNNRRETALHVAVSSGHQCILTVKELIRRGIGVNERDIRGICRDVDRTASPLPPSLQQEVEEVVPRLGLRLLRLMMCGRYVRRRSKMEESVRHLTRFGARLTHLDSTLALAARFPGLTARLLDRTMRETKPSGGEKVIEFDLFQFRGIGKTRDWDHGNCDALKPNDPKLKPMTDVLLITLIALTVVIGFRELIQMMAQKWEYFKDLENVIEVVLLVLDMLMVFSKFDIRYFDRDLDDHISAVVVFLVWVEVTILVGKLPGQGLYITMLINVSRSFLRVVPTFIFLLAGFGLSFHILFPGKFVDVPSSIYRAAVMMSGELEFYATFYESNRVLRWSGHIIYLLFVALMAIIVMNLLTSLAFVDVPSSIYRAAVMMSGELEFYATFYESNRVLRWSGHIIYLLFVALMAIIVMNLLTSLAVADVQELTKRAEITRLQKQVRLLYHLENVIKNKYFLRRRREPDLIETGRLQEKKRELPNHILENILRVISEVSAEDKKVKEEVKHLENDKEGSSPEGIMNVEESITSIQKQIQQVSSQIQRIQEEQIPELLKLLRDREKSS</sequence>
<keyword evidence="4 15" id="KW-0812">Transmembrane</keyword>
<evidence type="ECO:0000256" key="14">
    <source>
        <dbReference type="SAM" id="MobiDB-lite"/>
    </source>
</evidence>
<evidence type="ECO:0000256" key="3">
    <source>
        <dbReference type="ARBA" id="ARBA00022606"/>
    </source>
</evidence>
<dbReference type="PROSITE" id="PS50297">
    <property type="entry name" value="ANK_REP_REGION"/>
    <property type="match status" value="2"/>
</dbReference>
<evidence type="ECO:0000256" key="11">
    <source>
        <dbReference type="ARBA" id="ARBA00023303"/>
    </source>
</evidence>
<dbReference type="EMBL" id="LR902264">
    <property type="protein sequence ID" value="CAD7250246.1"/>
    <property type="molecule type" value="Genomic_DNA"/>
</dbReference>
<evidence type="ECO:0000256" key="4">
    <source>
        <dbReference type="ARBA" id="ARBA00022692"/>
    </source>
</evidence>
<keyword evidence="9 15" id="KW-0472">Membrane</keyword>
<feature type="transmembrane region" description="Helical" evidence="15">
    <location>
        <begin position="407"/>
        <end position="428"/>
    </location>
</feature>
<dbReference type="EMBL" id="CAJPEV010002747">
    <property type="protein sequence ID" value="CAG0897916.1"/>
    <property type="molecule type" value="Genomic_DNA"/>
</dbReference>
<evidence type="ECO:0000256" key="6">
    <source>
        <dbReference type="ARBA" id="ARBA00022989"/>
    </source>
</evidence>
<keyword evidence="13" id="KW-0175">Coiled coil</keyword>
<dbReference type="GO" id="GO:0005216">
    <property type="term" value="F:monoatomic ion channel activity"/>
    <property type="evidence" value="ECO:0007669"/>
    <property type="project" value="InterPro"/>
</dbReference>
<dbReference type="SMART" id="SM00248">
    <property type="entry name" value="ANK"/>
    <property type="match status" value="3"/>
</dbReference>
<feature type="transmembrane region" description="Helical" evidence="15">
    <location>
        <begin position="370"/>
        <end position="387"/>
    </location>
</feature>
<comment type="subcellular location">
    <subcellularLocation>
        <location evidence="1">Membrane</location>
        <topology evidence="1">Multi-pass membrane protein</topology>
    </subcellularLocation>
</comment>
<dbReference type="GO" id="GO:0034703">
    <property type="term" value="C:cation channel complex"/>
    <property type="evidence" value="ECO:0007669"/>
    <property type="project" value="UniProtKB-ARBA"/>
</dbReference>
<keyword evidence="8" id="KW-0406">Ion transport</keyword>
<feature type="transmembrane region" description="Helical" evidence="15">
    <location>
        <begin position="440"/>
        <end position="458"/>
    </location>
</feature>
<dbReference type="PANTHER" id="PTHR47143">
    <property type="entry name" value="TRANSIENT RECEPTOR POTENTIAL CATION CHANNEL PROTEIN PAINLESS"/>
    <property type="match status" value="1"/>
</dbReference>
<feature type="transmembrane region" description="Helical" evidence="15">
    <location>
        <begin position="470"/>
        <end position="493"/>
    </location>
</feature>
<proteinExistence type="predicted"/>
<evidence type="ECO:0000259" key="16">
    <source>
        <dbReference type="Pfam" id="PF00520"/>
    </source>
</evidence>
<organism evidence="17">
    <name type="scientific">Darwinula stevensoni</name>
    <dbReference type="NCBI Taxonomy" id="69355"/>
    <lineage>
        <taxon>Eukaryota</taxon>
        <taxon>Metazoa</taxon>
        <taxon>Ecdysozoa</taxon>
        <taxon>Arthropoda</taxon>
        <taxon>Crustacea</taxon>
        <taxon>Oligostraca</taxon>
        <taxon>Ostracoda</taxon>
        <taxon>Podocopa</taxon>
        <taxon>Podocopida</taxon>
        <taxon>Darwinulocopina</taxon>
        <taxon>Darwinuloidea</taxon>
        <taxon>Darwinulidae</taxon>
        <taxon>Darwinula</taxon>
    </lineage>
</organism>
<evidence type="ECO:0000256" key="1">
    <source>
        <dbReference type="ARBA" id="ARBA00004141"/>
    </source>
</evidence>
<dbReference type="AlphaFoldDB" id="A0A7R9AAB1"/>
<feature type="compositionally biased region" description="Basic and acidic residues" evidence="14">
    <location>
        <begin position="11"/>
        <end position="26"/>
    </location>
</feature>
<evidence type="ECO:0000256" key="13">
    <source>
        <dbReference type="SAM" id="Coils"/>
    </source>
</evidence>
<dbReference type="Proteomes" id="UP000677054">
    <property type="component" value="Unassembled WGS sequence"/>
</dbReference>
<evidence type="ECO:0000256" key="8">
    <source>
        <dbReference type="ARBA" id="ARBA00023065"/>
    </source>
</evidence>
<evidence type="ECO:0000256" key="12">
    <source>
        <dbReference type="PROSITE-ProRule" id="PRU00023"/>
    </source>
</evidence>
<evidence type="ECO:0000256" key="15">
    <source>
        <dbReference type="SAM" id="Phobius"/>
    </source>
</evidence>
<feature type="repeat" description="ANK" evidence="12">
    <location>
        <begin position="70"/>
        <end position="102"/>
    </location>
</feature>
<dbReference type="PANTHER" id="PTHR47143:SF1">
    <property type="entry name" value="ION_TRANS DOMAIN-CONTAINING PROTEIN"/>
    <property type="match status" value="1"/>
</dbReference>
<dbReference type="OrthoDB" id="19174at2759"/>
<dbReference type="Gene3D" id="1.25.40.20">
    <property type="entry name" value="Ankyrin repeat-containing domain"/>
    <property type="match status" value="1"/>
</dbReference>
<keyword evidence="11" id="KW-0407">Ion channel</keyword>
<evidence type="ECO:0000256" key="9">
    <source>
        <dbReference type="ARBA" id="ARBA00023136"/>
    </source>
</evidence>
<dbReference type="Pfam" id="PF00520">
    <property type="entry name" value="Ion_trans"/>
    <property type="match status" value="1"/>
</dbReference>
<feature type="transmembrane region" description="Helical" evidence="15">
    <location>
        <begin position="307"/>
        <end position="325"/>
    </location>
</feature>
<gene>
    <name evidence="17" type="ORF">DSTB1V02_LOCUS10028</name>
</gene>
<keyword evidence="2" id="KW-0813">Transport</keyword>
<dbReference type="Pfam" id="PF12796">
    <property type="entry name" value="Ank_2"/>
    <property type="match status" value="1"/>
</dbReference>
<feature type="compositionally biased region" description="Polar residues" evidence="14">
    <location>
        <begin position="1"/>
        <end position="10"/>
    </location>
</feature>
<accession>A0A7R9AAB1</accession>
<keyword evidence="5" id="KW-0677">Repeat</keyword>
<evidence type="ECO:0000313" key="18">
    <source>
        <dbReference type="Proteomes" id="UP000677054"/>
    </source>
</evidence>
<evidence type="ECO:0000256" key="5">
    <source>
        <dbReference type="ARBA" id="ARBA00022737"/>
    </source>
</evidence>
<reference evidence="17" key="1">
    <citation type="submission" date="2020-11" db="EMBL/GenBank/DDBJ databases">
        <authorList>
            <person name="Tran Van P."/>
        </authorList>
    </citation>
    <scope>NUCLEOTIDE SEQUENCE</scope>
</reference>
<dbReference type="InterPro" id="IPR005821">
    <property type="entry name" value="Ion_trans_dom"/>
</dbReference>
<feature type="repeat" description="ANK" evidence="12">
    <location>
        <begin position="136"/>
        <end position="170"/>
    </location>
</feature>
<dbReference type="InterPro" id="IPR002110">
    <property type="entry name" value="Ankyrin_rpt"/>
</dbReference>
<feature type="transmembrane region" description="Helical" evidence="15">
    <location>
        <begin position="529"/>
        <end position="552"/>
    </location>
</feature>
<evidence type="ECO:0000256" key="10">
    <source>
        <dbReference type="ARBA" id="ARBA00023180"/>
    </source>
</evidence>
<feature type="domain" description="Ion transport" evidence="16">
    <location>
        <begin position="303"/>
        <end position="488"/>
    </location>
</feature>
<feature type="repeat" description="ANK" evidence="12">
    <location>
        <begin position="103"/>
        <end position="135"/>
    </location>
</feature>
<feature type="coiled-coil region" evidence="13">
    <location>
        <begin position="619"/>
        <end position="675"/>
    </location>
</feature>
<evidence type="ECO:0000313" key="17">
    <source>
        <dbReference type="EMBL" id="CAD7250246.1"/>
    </source>
</evidence>
<keyword evidence="18" id="KW-1185">Reference proteome</keyword>